<dbReference type="PROSITE" id="PS50056">
    <property type="entry name" value="TYR_PHOSPHATASE_2"/>
    <property type="match status" value="1"/>
</dbReference>
<dbReference type="GO" id="GO:0004725">
    <property type="term" value="F:protein tyrosine phosphatase activity"/>
    <property type="evidence" value="ECO:0007669"/>
    <property type="project" value="InterPro"/>
</dbReference>
<evidence type="ECO:0000259" key="1">
    <source>
        <dbReference type="PROSITE" id="PS50055"/>
    </source>
</evidence>
<dbReference type="PROSITE" id="PS50055">
    <property type="entry name" value="TYR_PHOSPHATASE_PTP"/>
    <property type="match status" value="1"/>
</dbReference>
<dbReference type="AlphaFoldDB" id="A0AAD4NAI7"/>
<dbReference type="Pfam" id="PF00102">
    <property type="entry name" value="Y_phosphatase"/>
    <property type="match status" value="1"/>
</dbReference>
<dbReference type="CDD" id="cd00047">
    <property type="entry name" value="PTPc"/>
    <property type="match status" value="1"/>
</dbReference>
<reference evidence="3" key="1">
    <citation type="submission" date="2022-01" db="EMBL/GenBank/DDBJ databases">
        <title>Genome Sequence Resource for Two Populations of Ditylenchus destructor, the Migratory Endoparasitic Phytonematode.</title>
        <authorList>
            <person name="Zhang H."/>
            <person name="Lin R."/>
            <person name="Xie B."/>
        </authorList>
    </citation>
    <scope>NUCLEOTIDE SEQUENCE</scope>
    <source>
        <strain evidence="3">BazhouSP</strain>
    </source>
</reference>
<feature type="domain" description="Tyrosine-protein phosphatase" evidence="1">
    <location>
        <begin position="26"/>
        <end position="310"/>
    </location>
</feature>
<dbReference type="SMART" id="SM00404">
    <property type="entry name" value="PTPc_motif"/>
    <property type="match status" value="1"/>
</dbReference>
<dbReference type="PANTHER" id="PTHR19134:SF543">
    <property type="entry name" value="PROTEIN-TYROSINE-PHOSPHATASE"/>
    <property type="match status" value="1"/>
</dbReference>
<organism evidence="3 4">
    <name type="scientific">Ditylenchus destructor</name>
    <dbReference type="NCBI Taxonomy" id="166010"/>
    <lineage>
        <taxon>Eukaryota</taxon>
        <taxon>Metazoa</taxon>
        <taxon>Ecdysozoa</taxon>
        <taxon>Nematoda</taxon>
        <taxon>Chromadorea</taxon>
        <taxon>Rhabditida</taxon>
        <taxon>Tylenchina</taxon>
        <taxon>Tylenchomorpha</taxon>
        <taxon>Sphaerularioidea</taxon>
        <taxon>Anguinidae</taxon>
        <taxon>Anguininae</taxon>
        <taxon>Ditylenchus</taxon>
    </lineage>
</organism>
<dbReference type="InterPro" id="IPR016130">
    <property type="entry name" value="Tyr_Pase_AS"/>
</dbReference>
<dbReference type="SUPFAM" id="SSF52799">
    <property type="entry name" value="(Phosphotyrosine protein) phosphatases II"/>
    <property type="match status" value="1"/>
</dbReference>
<name>A0AAD4NAI7_9BILA</name>
<feature type="domain" description="Tyrosine specific protein phosphatases" evidence="2">
    <location>
        <begin position="214"/>
        <end position="301"/>
    </location>
</feature>
<accession>A0AAD4NAI7</accession>
<dbReference type="PRINTS" id="PR00700">
    <property type="entry name" value="PRTYPHPHTASE"/>
</dbReference>
<dbReference type="Proteomes" id="UP001201812">
    <property type="component" value="Unassembled WGS sequence"/>
</dbReference>
<sequence>MAQIDVMRSYLDYFDHENTVTKFADITNEFEEMWQDFSDVLNGSDKNKFKMDVAERNSARNRYWSIGPYDSNRIHLNGTGATNPDGYINASPISYPGTTQKYIAAMGPIEKTVPDFWDMILQQHVLVIAMLCKSVERGMSKCATYWPQNLEERLRFKTVAHGEFIITLTDIVDHDDFLVRRFAIHHNATERIVHQLHYNDWPDHGRPNVAQKVATFIETLHSLLPDRSRQNADSPILVHCSAGCGRTGTVIAINILREIIKTRKGEHPLLSRPLQRSGVRQFVLDLRRQRINLLEDAGQYRLLHRCLAIYSREVVNDHIEL</sequence>
<dbReference type="InterPro" id="IPR050348">
    <property type="entry name" value="Protein-Tyr_Phosphatase"/>
</dbReference>
<dbReference type="Gene3D" id="3.90.190.10">
    <property type="entry name" value="Protein tyrosine phosphatase superfamily"/>
    <property type="match status" value="1"/>
</dbReference>
<evidence type="ECO:0000259" key="2">
    <source>
        <dbReference type="PROSITE" id="PS50056"/>
    </source>
</evidence>
<dbReference type="InterPro" id="IPR000242">
    <property type="entry name" value="PTP_cat"/>
</dbReference>
<protein>
    <submittedName>
        <fullName evidence="3">Protein-tyrosine phosphatase domain-containing protein</fullName>
    </submittedName>
</protein>
<dbReference type="PANTHER" id="PTHR19134">
    <property type="entry name" value="RECEPTOR-TYPE TYROSINE-PROTEIN PHOSPHATASE"/>
    <property type="match status" value="1"/>
</dbReference>
<evidence type="ECO:0000313" key="4">
    <source>
        <dbReference type="Proteomes" id="UP001201812"/>
    </source>
</evidence>
<evidence type="ECO:0000313" key="3">
    <source>
        <dbReference type="EMBL" id="KAI1723510.1"/>
    </source>
</evidence>
<dbReference type="EMBL" id="JAKKPZ010000003">
    <property type="protein sequence ID" value="KAI1723510.1"/>
    <property type="molecule type" value="Genomic_DNA"/>
</dbReference>
<gene>
    <name evidence="3" type="ORF">DdX_03671</name>
</gene>
<proteinExistence type="predicted"/>
<dbReference type="SMART" id="SM00194">
    <property type="entry name" value="PTPc"/>
    <property type="match status" value="1"/>
</dbReference>
<keyword evidence="4" id="KW-1185">Reference proteome</keyword>
<comment type="caution">
    <text evidence="3">The sequence shown here is derived from an EMBL/GenBank/DDBJ whole genome shotgun (WGS) entry which is preliminary data.</text>
</comment>
<dbReference type="InterPro" id="IPR003595">
    <property type="entry name" value="Tyr_Pase_cat"/>
</dbReference>
<dbReference type="InterPro" id="IPR029021">
    <property type="entry name" value="Prot-tyrosine_phosphatase-like"/>
</dbReference>
<dbReference type="PROSITE" id="PS00383">
    <property type="entry name" value="TYR_PHOSPHATASE_1"/>
    <property type="match status" value="1"/>
</dbReference>
<dbReference type="InterPro" id="IPR000387">
    <property type="entry name" value="Tyr_Pase_dom"/>
</dbReference>